<gene>
    <name evidence="4" type="ORF">FSB73_05800</name>
</gene>
<dbReference type="AlphaFoldDB" id="A0A5B8VJN6"/>
<organism evidence="4 5">
    <name type="scientific">Arachidicoccus ginsenosidivorans</name>
    <dbReference type="NCBI Taxonomy" id="496057"/>
    <lineage>
        <taxon>Bacteria</taxon>
        <taxon>Pseudomonadati</taxon>
        <taxon>Bacteroidota</taxon>
        <taxon>Chitinophagia</taxon>
        <taxon>Chitinophagales</taxon>
        <taxon>Chitinophagaceae</taxon>
        <taxon>Arachidicoccus</taxon>
    </lineage>
</organism>
<dbReference type="InterPro" id="IPR015943">
    <property type="entry name" value="WD40/YVTN_repeat-like_dom_sf"/>
</dbReference>
<keyword evidence="5" id="KW-1185">Reference proteome</keyword>
<dbReference type="PANTHER" id="PTHR43547:SF2">
    <property type="entry name" value="HYBRID SIGNAL TRANSDUCTION HISTIDINE KINASE C"/>
    <property type="match status" value="1"/>
</dbReference>
<dbReference type="Gene3D" id="2.60.40.10">
    <property type="entry name" value="Immunoglobulins"/>
    <property type="match status" value="1"/>
</dbReference>
<dbReference type="InterPro" id="IPR036890">
    <property type="entry name" value="HATPase_C_sf"/>
</dbReference>
<dbReference type="Gene3D" id="3.30.565.10">
    <property type="entry name" value="Histidine kinase-like ATPase, C-terminal domain"/>
    <property type="match status" value="1"/>
</dbReference>
<dbReference type="InterPro" id="IPR013783">
    <property type="entry name" value="Ig-like_fold"/>
</dbReference>
<feature type="domain" description="Histidine kinase" evidence="3">
    <location>
        <begin position="811"/>
        <end position="1018"/>
    </location>
</feature>
<evidence type="ECO:0000256" key="1">
    <source>
        <dbReference type="ARBA" id="ARBA00022553"/>
    </source>
</evidence>
<dbReference type="InterPro" id="IPR036097">
    <property type="entry name" value="HisK_dim/P_sf"/>
</dbReference>
<reference evidence="4 5" key="1">
    <citation type="journal article" date="2017" name="Int. J. Syst. Evol. Microbiol.">
        <title>Arachidicoccus ginsenosidivorans sp. nov., with ginsenoside-converting activity isolated from ginseng cultivating soil.</title>
        <authorList>
            <person name="Siddiqi M.Z."/>
            <person name="Aslam Z."/>
            <person name="Im W.T."/>
        </authorList>
    </citation>
    <scope>NUCLEOTIDE SEQUENCE [LARGE SCALE GENOMIC DNA]</scope>
    <source>
        <strain evidence="4 5">Gsoil 809</strain>
    </source>
</reference>
<feature type="transmembrane region" description="Helical" evidence="2">
    <location>
        <begin position="741"/>
        <end position="759"/>
    </location>
</feature>
<sequence>MKGRPIFKLSTLHRVLYLTVSILLLLYINGLAQVRHYTIRHYTSSNGLPQNSILQIKFDKDGYCWMATEAGLVRFDNKEFKTYAADNLPGLKDNRIHRLIITLQGRVFAKNLHGQEISTVPTNPLLAPAPILLPTSSPYYYPMAGYAIANTQIDTLWEALQKADSNLYVRKHYTCQNGDTYLVNKGSIYQILPHSSQLLRTWDTTPFSTAPVSGYLIQLWENSQVALWKSGQLLCVGKLHGTTSLAGALRKYPSALLWSPEGTFLFIDKCLYQISIDQNNDVTVKKVLTDLPFNKVSSIYYTAKNHTFYIGTPTKGLYIIKVSDFSYPTIPKSSGTTTFYAISKTSSDDLIVKNTVIPKNGTPYYLNLNTDQFRSFVDQQDWFYYKSGPNLYRYNLKSKIDELLMPLDENLAGILPGDSADALLVCTRKSLTKFSISQKAILWQKVFPINYSDESVNDFYHLQGSMYMLNTTQGAKWYNFQTGKIEKSILDSINLFSFYQDTKGRMWFGSDPNGIFLYQNNKVYGVHKKDIKRFTPVNAFIDDGHGYFWLATNNGLLKTGIDRLADYMIHDTAELSIYTFNTKDGLTTAEFNGATPNFQWLGDSPLALTSMDGVVEFKPSQLIIDHPDNRILIDKFTVDTTDLTLDLSGRAISISPGFKIINLQVNCPYFGNPDNIHLQYAIHRAGQPMIWQPLSPDGTIAITNLLPGAYQIMVRKAGTLKNQDDPLVIRLSVLPHFYNTWQFFLLVFVFIILICYLLFRIRLTRIKKEKQKIESIVKQRTEDLKMTAEQLRVSENDLRKSNQQKQQIITMIVHDLRSPLRFLKTITSGIMNAYQQEMSTNLSSTLNKLNGSASSLWEFTDRFFTWAITQQEDFEIQKTTFPLQEIFDTVASFYAEIVKLNDNQLLIHSTKIICTTDYNILLLIIRNLVDNANKNTTSGCITLKAATVDNHLLITIQDEGKGLSQNEMAMFMQKDRLSQISENKTGFGSQVIQTMVLKIDAHLFIESTSKGSTFTIRL</sequence>
<dbReference type="SUPFAM" id="SSF55874">
    <property type="entry name" value="ATPase domain of HSP90 chaperone/DNA topoisomerase II/histidine kinase"/>
    <property type="match status" value="1"/>
</dbReference>
<dbReference type="SUPFAM" id="SSF47384">
    <property type="entry name" value="Homodimeric domain of signal transducing histidine kinase"/>
    <property type="match status" value="1"/>
</dbReference>
<dbReference type="Proteomes" id="UP000321291">
    <property type="component" value="Chromosome"/>
</dbReference>
<dbReference type="InterPro" id="IPR003594">
    <property type="entry name" value="HATPase_dom"/>
</dbReference>
<dbReference type="KEGG" id="agi:FSB73_05800"/>
<dbReference type="Pfam" id="PF02518">
    <property type="entry name" value="HATPase_c"/>
    <property type="match status" value="1"/>
</dbReference>
<dbReference type="GO" id="GO:0000155">
    <property type="term" value="F:phosphorelay sensor kinase activity"/>
    <property type="evidence" value="ECO:0007669"/>
    <property type="project" value="InterPro"/>
</dbReference>
<keyword evidence="1" id="KW-0597">Phosphoprotein</keyword>
<dbReference type="Gene3D" id="2.130.10.10">
    <property type="entry name" value="YVTN repeat-like/Quinoprotein amine dehydrogenase"/>
    <property type="match status" value="2"/>
</dbReference>
<dbReference type="PROSITE" id="PS50109">
    <property type="entry name" value="HIS_KIN"/>
    <property type="match status" value="1"/>
</dbReference>
<dbReference type="SUPFAM" id="SSF63829">
    <property type="entry name" value="Calcium-dependent phosphotriesterase"/>
    <property type="match status" value="1"/>
</dbReference>
<protein>
    <recommendedName>
        <fullName evidence="3">Histidine kinase domain-containing protein</fullName>
    </recommendedName>
</protein>
<dbReference type="PANTHER" id="PTHR43547">
    <property type="entry name" value="TWO-COMPONENT HISTIDINE KINASE"/>
    <property type="match status" value="1"/>
</dbReference>
<proteinExistence type="predicted"/>
<dbReference type="InterPro" id="IPR005467">
    <property type="entry name" value="His_kinase_dom"/>
</dbReference>
<dbReference type="EMBL" id="CP042434">
    <property type="protein sequence ID" value="QEC71261.1"/>
    <property type="molecule type" value="Genomic_DNA"/>
</dbReference>
<keyword evidence="2" id="KW-1133">Transmembrane helix</keyword>
<keyword evidence="2" id="KW-0812">Transmembrane</keyword>
<evidence type="ECO:0000259" key="3">
    <source>
        <dbReference type="PROSITE" id="PS50109"/>
    </source>
</evidence>
<evidence type="ECO:0000313" key="4">
    <source>
        <dbReference type="EMBL" id="QEC71261.1"/>
    </source>
</evidence>
<dbReference type="Gene3D" id="1.10.287.130">
    <property type="match status" value="1"/>
</dbReference>
<keyword evidence="2" id="KW-0472">Membrane</keyword>
<evidence type="ECO:0000313" key="5">
    <source>
        <dbReference type="Proteomes" id="UP000321291"/>
    </source>
</evidence>
<accession>A0A5B8VJN6</accession>
<name>A0A5B8VJN6_9BACT</name>
<evidence type="ECO:0000256" key="2">
    <source>
        <dbReference type="SAM" id="Phobius"/>
    </source>
</evidence>